<reference evidence="1" key="1">
    <citation type="submission" date="2019-09" db="EMBL/GenBank/DDBJ databases">
        <authorList>
            <person name="Rodrigo-Torres L."/>
            <person name="Arahal R. D."/>
            <person name="Lucena T."/>
        </authorList>
    </citation>
    <scope>NUCLEOTIDE SEQUENCE</scope>
    <source>
        <strain evidence="1">ISS653</strain>
    </source>
</reference>
<sequence length="103" mass="11725">MMLSNRVKYSLSWFFLVAFMLIKVSGLHDITHKDDVNDDKDCVWCHLSGTDKNIPLIAAEEAFELQEIPSQESSIVINNYTSLATEKTPVCLIFNKPPPFYTV</sequence>
<dbReference type="EMBL" id="CABVMM010000001">
    <property type="protein sequence ID" value="VVU98869.1"/>
    <property type="molecule type" value="Genomic_DNA"/>
</dbReference>
<keyword evidence="2" id="KW-1185">Reference proteome</keyword>
<comment type="caution">
    <text evidence="1">The sequence shown here is derived from an EMBL/GenBank/DDBJ whole genome shotgun (WGS) entry which is preliminary data.</text>
</comment>
<proteinExistence type="predicted"/>
<evidence type="ECO:0000313" key="1">
    <source>
        <dbReference type="EMBL" id="VVU98869.1"/>
    </source>
</evidence>
<gene>
    <name evidence="1" type="ORF">FVB9532_00117</name>
</gene>
<dbReference type="Proteomes" id="UP000356253">
    <property type="component" value="Unassembled WGS sequence"/>
</dbReference>
<evidence type="ECO:0000313" key="2">
    <source>
        <dbReference type="Proteomes" id="UP000356253"/>
    </source>
</evidence>
<organism evidence="1 2">
    <name type="scientific">Mesonia oceanica</name>
    <dbReference type="NCBI Taxonomy" id="2687242"/>
    <lineage>
        <taxon>Bacteria</taxon>
        <taxon>Pseudomonadati</taxon>
        <taxon>Bacteroidota</taxon>
        <taxon>Flavobacteriia</taxon>
        <taxon>Flavobacteriales</taxon>
        <taxon>Flavobacteriaceae</taxon>
        <taxon>Mesonia</taxon>
    </lineage>
</organism>
<protein>
    <submittedName>
        <fullName evidence="1">Uncharacterized protein</fullName>
    </submittedName>
</protein>
<name>A0AC61Y3S9_9FLAO</name>
<accession>A0AC61Y3S9</accession>